<dbReference type="HOGENOM" id="CLU_051833_0_0_9"/>
<dbReference type="STRING" id="1192197.JBW_00233"/>
<reference evidence="2 3" key="1">
    <citation type="journal article" date="2015" name="Genome Announc.">
        <title>Complete Genome Sequence of Pelosinus fermentans JBW45, a Member of a Remarkably Competitive Group of Negativicutes in the Firmicutes Phylum.</title>
        <authorList>
            <person name="De Leon K.B."/>
            <person name="Utturkar S.M."/>
            <person name="Camilleri L.B."/>
            <person name="Elias D.A."/>
            <person name="Arkin A.P."/>
            <person name="Fields M.W."/>
            <person name="Brown S.D."/>
            <person name="Wall J.D."/>
        </authorList>
    </citation>
    <scope>NUCLEOTIDE SEQUENCE [LARGE SCALE GENOMIC DNA]</scope>
    <source>
        <strain evidence="2 3">JBW45</strain>
    </source>
</reference>
<sequence>MKSNNGIKFLTPAVSPGNHCPMRIASVNVEKIKDLSSLLVGMPECTTYSRLFNPKPEGRHGELHWLYVLDAHEVVFGCRDGLIDALRKMDKAGAKAILMIVTCVPELIGEDIQAIINEVQPELSTRVTFVMLGQFKNISYPPGSWKTMEALGTLMDGKATASNRVNVLGRAPEEEHIPMPSLLPTLTRRGLALRYLAPGSSLDDLQSAPDAALNLVVSPFMQALAARMEQEYGVPYIALHTLYDVESIDKAYTALAEYFGFSWDNTFKKERQEALSLQSQAKERLGGLRYVFCPRIDIPLPLAVYLTGLGMEPLLLHLEEYYPEDRGYAKELIDMGHNPWICRMVNAQADLPILKKLAPDLCFGYLPEPNKTITCVPDLFDFYGQVGYARTSHLLKRILDVLSEMNATGKGGTAHGSASI</sequence>
<gene>
    <name evidence="2" type="ORF">JBW_00233</name>
</gene>
<protein>
    <submittedName>
        <fullName evidence="2">Oxidoreductase/nitrogenase component 1</fullName>
    </submittedName>
</protein>
<organism evidence="2 3">
    <name type="scientific">Pelosinus fermentans JBW45</name>
    <dbReference type="NCBI Taxonomy" id="1192197"/>
    <lineage>
        <taxon>Bacteria</taxon>
        <taxon>Bacillati</taxon>
        <taxon>Bacillota</taxon>
        <taxon>Negativicutes</taxon>
        <taxon>Selenomonadales</taxon>
        <taxon>Sporomusaceae</taxon>
        <taxon>Pelosinus</taxon>
    </lineage>
</organism>
<dbReference type="EMBL" id="CP010978">
    <property type="protein sequence ID" value="AJQ25585.1"/>
    <property type="molecule type" value="Genomic_DNA"/>
</dbReference>
<dbReference type="SUPFAM" id="SSF53807">
    <property type="entry name" value="Helical backbone' metal receptor"/>
    <property type="match status" value="1"/>
</dbReference>
<dbReference type="PANTHER" id="PTHR42846">
    <property type="entry name" value="NI-SIROHYDROCHLORIN A,C-DIAMIDE REDUCTIVE CYCLASE COMPLEX, COMPONENT CFBD"/>
    <property type="match status" value="1"/>
</dbReference>
<name>I9D9R9_9FIRM</name>
<dbReference type="Pfam" id="PF00148">
    <property type="entry name" value="Oxidored_nitro"/>
    <property type="match status" value="1"/>
</dbReference>
<evidence type="ECO:0000259" key="1">
    <source>
        <dbReference type="Pfam" id="PF00148"/>
    </source>
</evidence>
<proteinExistence type="predicted"/>
<dbReference type="Gene3D" id="3.40.50.12380">
    <property type="entry name" value="Nitrogenase MoFe cofactor biosynthesis protein NifE, C-terminal"/>
    <property type="match status" value="1"/>
</dbReference>
<dbReference type="InterPro" id="IPR052673">
    <property type="entry name" value="Ni-siroh_cyclase_CfbD"/>
</dbReference>
<dbReference type="KEGG" id="pft:JBW_00233"/>
<evidence type="ECO:0000313" key="3">
    <source>
        <dbReference type="Proteomes" id="UP000005361"/>
    </source>
</evidence>
<feature type="domain" description="Nitrogenase/oxidoreductase component 1" evidence="1">
    <location>
        <begin position="20"/>
        <end position="402"/>
    </location>
</feature>
<evidence type="ECO:0000313" key="2">
    <source>
        <dbReference type="EMBL" id="AJQ25585.1"/>
    </source>
</evidence>
<dbReference type="PANTHER" id="PTHR42846:SF1">
    <property type="entry name" value="NI-SIROHYDROCHLORIN A,C-DIAMIDE REDUCTIVE CYCLASE COMPLEX, COMPONENT CFBD"/>
    <property type="match status" value="1"/>
</dbReference>
<dbReference type="GO" id="GO:0016491">
    <property type="term" value="F:oxidoreductase activity"/>
    <property type="evidence" value="ECO:0007669"/>
    <property type="project" value="InterPro"/>
</dbReference>
<dbReference type="InterPro" id="IPR000510">
    <property type="entry name" value="Nase/OxRdtase_comp1"/>
</dbReference>
<reference evidence="3" key="2">
    <citation type="submission" date="2015-02" db="EMBL/GenBank/DDBJ databases">
        <title>Complete Genome Sequence of Pelosinus fermentans JBW45.</title>
        <authorList>
            <person name="De Leon K.B."/>
            <person name="Utturkar S.M."/>
            <person name="Camilleri L.B."/>
            <person name="Arkin A.P."/>
            <person name="Fields M.W."/>
            <person name="Brown S.D."/>
            <person name="Wall J.D."/>
        </authorList>
    </citation>
    <scope>NUCLEOTIDE SEQUENCE [LARGE SCALE GENOMIC DNA]</scope>
    <source>
        <strain evidence="3">JBW45</strain>
    </source>
</reference>
<dbReference type="AlphaFoldDB" id="I9D9R9"/>
<dbReference type="Proteomes" id="UP000005361">
    <property type="component" value="Chromosome"/>
</dbReference>
<accession>I9D9R9</accession>
<dbReference type="Gene3D" id="3.40.50.1980">
    <property type="entry name" value="Nitrogenase molybdenum iron protein domain"/>
    <property type="match status" value="1"/>
</dbReference>